<reference evidence="2 3" key="1">
    <citation type="journal article" date="2016" name="Genome Biol. Evol.">
        <title>Gene Family Evolution Reflects Adaptation to Soil Environmental Stressors in the Genome of the Collembolan Orchesella cincta.</title>
        <authorList>
            <person name="Faddeeva-Vakhrusheva A."/>
            <person name="Derks M.F."/>
            <person name="Anvar S.Y."/>
            <person name="Agamennone V."/>
            <person name="Suring W."/>
            <person name="Smit S."/>
            <person name="van Straalen N.M."/>
            <person name="Roelofs D."/>
        </authorList>
    </citation>
    <scope>NUCLEOTIDE SEQUENCE [LARGE SCALE GENOMIC DNA]</scope>
    <source>
        <tissue evidence="2">Mixed pool</tissue>
    </source>
</reference>
<dbReference type="AlphaFoldDB" id="A0A1D2N244"/>
<keyword evidence="1" id="KW-0732">Signal</keyword>
<proteinExistence type="predicted"/>
<gene>
    <name evidence="2" type="ORF">Ocin01_07708</name>
</gene>
<evidence type="ECO:0000256" key="1">
    <source>
        <dbReference type="SAM" id="SignalP"/>
    </source>
</evidence>
<feature type="chain" id="PRO_5008904909" evidence="1">
    <location>
        <begin position="27"/>
        <end position="72"/>
    </location>
</feature>
<name>A0A1D2N244_ORCCI</name>
<feature type="signal peptide" evidence="1">
    <location>
        <begin position="1"/>
        <end position="26"/>
    </location>
</feature>
<keyword evidence="3" id="KW-1185">Reference proteome</keyword>
<accession>A0A1D2N244</accession>
<sequence>MASHMGNVVALLTILTVTVLVTPVWNFPQHEQSTLLASFGKIIDGAGYSMHNSAFSLDLAAQANSPVDGELL</sequence>
<dbReference type="Proteomes" id="UP000094527">
    <property type="component" value="Unassembled WGS sequence"/>
</dbReference>
<evidence type="ECO:0000313" key="3">
    <source>
        <dbReference type="Proteomes" id="UP000094527"/>
    </source>
</evidence>
<dbReference type="EMBL" id="LJIJ01000306">
    <property type="protein sequence ID" value="ODM98965.1"/>
    <property type="molecule type" value="Genomic_DNA"/>
</dbReference>
<comment type="caution">
    <text evidence="2">The sequence shown here is derived from an EMBL/GenBank/DDBJ whole genome shotgun (WGS) entry which is preliminary data.</text>
</comment>
<protein>
    <submittedName>
        <fullName evidence="2">Uncharacterized protein</fullName>
    </submittedName>
</protein>
<evidence type="ECO:0000313" key="2">
    <source>
        <dbReference type="EMBL" id="ODM98965.1"/>
    </source>
</evidence>
<organism evidence="2 3">
    <name type="scientific">Orchesella cincta</name>
    <name type="common">Springtail</name>
    <name type="synonym">Podura cincta</name>
    <dbReference type="NCBI Taxonomy" id="48709"/>
    <lineage>
        <taxon>Eukaryota</taxon>
        <taxon>Metazoa</taxon>
        <taxon>Ecdysozoa</taxon>
        <taxon>Arthropoda</taxon>
        <taxon>Hexapoda</taxon>
        <taxon>Collembola</taxon>
        <taxon>Entomobryomorpha</taxon>
        <taxon>Entomobryoidea</taxon>
        <taxon>Orchesellidae</taxon>
        <taxon>Orchesellinae</taxon>
        <taxon>Orchesella</taxon>
    </lineage>
</organism>